<dbReference type="EMBL" id="CM000832">
    <property type="protein sequence ID" value="EET08420.1"/>
    <property type="molecule type" value="Genomic_DNA"/>
</dbReference>
<gene>
    <name evidence="1" type="ORF">BURPS1710A_0926</name>
</gene>
<proteinExistence type="predicted"/>
<dbReference type="HOGENOM" id="CLU_3306096_0_0_4"/>
<accession>A0A0E1W5B8</accession>
<dbReference type="Proteomes" id="UP000001812">
    <property type="component" value="Chromosome I"/>
</dbReference>
<name>A0A0E1W5B8_BURPE</name>
<evidence type="ECO:0000313" key="1">
    <source>
        <dbReference type="EMBL" id="EET08420.1"/>
    </source>
</evidence>
<sequence>MSEMIASDRIGANGNRFGIRILGRLIECVLEMFAACRFR</sequence>
<protein>
    <submittedName>
        <fullName evidence="1">Uncharacterized protein</fullName>
    </submittedName>
</protein>
<dbReference type="AlphaFoldDB" id="A0A0E1W5B8"/>
<reference evidence="1" key="1">
    <citation type="submission" date="2009-05" db="EMBL/GenBank/DDBJ databases">
        <authorList>
            <person name="Harkins D.M."/>
            <person name="DeShazer D."/>
            <person name="Woods D.E."/>
            <person name="Brinkac L.M."/>
            <person name="Brown K.A."/>
            <person name="Hung G.C."/>
            <person name="Tuanyok A."/>
            <person name="Zhang B."/>
            <person name="Nierman W.C."/>
        </authorList>
    </citation>
    <scope>NUCLEOTIDE SEQUENCE [LARGE SCALE GENOMIC DNA]</scope>
    <source>
        <strain evidence="1">1710a</strain>
    </source>
</reference>
<organism evidence="1">
    <name type="scientific">Burkholderia pseudomallei 1710a</name>
    <dbReference type="NCBI Taxonomy" id="320371"/>
    <lineage>
        <taxon>Bacteria</taxon>
        <taxon>Pseudomonadati</taxon>
        <taxon>Pseudomonadota</taxon>
        <taxon>Betaproteobacteria</taxon>
        <taxon>Burkholderiales</taxon>
        <taxon>Burkholderiaceae</taxon>
        <taxon>Burkholderia</taxon>
        <taxon>pseudomallei group</taxon>
    </lineage>
</organism>